<comment type="caution">
    <text evidence="1">The sequence shown here is derived from an EMBL/GenBank/DDBJ whole genome shotgun (WGS) entry which is preliminary data.</text>
</comment>
<dbReference type="GO" id="GO:0048471">
    <property type="term" value="C:perinuclear region of cytoplasm"/>
    <property type="evidence" value="ECO:0007669"/>
    <property type="project" value="TreeGrafter"/>
</dbReference>
<dbReference type="SUPFAM" id="SSF52047">
    <property type="entry name" value="RNI-like"/>
    <property type="match status" value="2"/>
</dbReference>
<dbReference type="GO" id="GO:0005634">
    <property type="term" value="C:nucleus"/>
    <property type="evidence" value="ECO:0007669"/>
    <property type="project" value="TreeGrafter"/>
</dbReference>
<reference evidence="1 2" key="1">
    <citation type="submission" date="2016-02" db="EMBL/GenBank/DDBJ databases">
        <title>Genome analysis of coral dinoflagellate symbionts highlights evolutionary adaptations to a symbiotic lifestyle.</title>
        <authorList>
            <person name="Aranda M."/>
            <person name="Li Y."/>
            <person name="Liew Y.J."/>
            <person name="Baumgarten S."/>
            <person name="Simakov O."/>
            <person name="Wilson M."/>
            <person name="Piel J."/>
            <person name="Ashoor H."/>
            <person name="Bougouffa S."/>
            <person name="Bajic V.B."/>
            <person name="Ryu T."/>
            <person name="Ravasi T."/>
            <person name="Bayer T."/>
            <person name="Micklem G."/>
            <person name="Kim H."/>
            <person name="Bhak J."/>
            <person name="Lajeunesse T.C."/>
            <person name="Voolstra C.R."/>
        </authorList>
    </citation>
    <scope>NUCLEOTIDE SEQUENCE [LARGE SCALE GENOMIC DNA]</scope>
    <source>
        <strain evidence="1 2">CCMP2467</strain>
    </source>
</reference>
<dbReference type="EMBL" id="LSRX01000003">
    <property type="protein sequence ID" value="OLQ15469.1"/>
    <property type="molecule type" value="Genomic_DNA"/>
</dbReference>
<dbReference type="GO" id="GO:0006913">
    <property type="term" value="P:nucleocytoplasmic transport"/>
    <property type="evidence" value="ECO:0007669"/>
    <property type="project" value="TreeGrafter"/>
</dbReference>
<dbReference type="InterPro" id="IPR027038">
    <property type="entry name" value="RanGap"/>
</dbReference>
<dbReference type="InterPro" id="IPR032675">
    <property type="entry name" value="LRR_dom_sf"/>
</dbReference>
<dbReference type="OrthoDB" id="341587at2759"/>
<dbReference type="InterPro" id="IPR001611">
    <property type="entry name" value="Leu-rich_rpt"/>
</dbReference>
<dbReference type="GO" id="GO:0005096">
    <property type="term" value="F:GTPase activator activity"/>
    <property type="evidence" value="ECO:0007669"/>
    <property type="project" value="InterPro"/>
</dbReference>
<dbReference type="SMART" id="SM00368">
    <property type="entry name" value="LRR_RI"/>
    <property type="match status" value="12"/>
</dbReference>
<dbReference type="PANTHER" id="PTHR24113:SF15">
    <property type="entry name" value="NACHT DOMAIN-CONTAINING PROTEIN"/>
    <property type="match status" value="1"/>
</dbReference>
<protein>
    <submittedName>
        <fullName evidence="1">Protein NLRC3</fullName>
    </submittedName>
</protein>
<dbReference type="GO" id="GO:0005829">
    <property type="term" value="C:cytosol"/>
    <property type="evidence" value="ECO:0007669"/>
    <property type="project" value="TreeGrafter"/>
</dbReference>
<keyword evidence="2" id="KW-1185">Reference proteome</keyword>
<evidence type="ECO:0000313" key="1">
    <source>
        <dbReference type="EMBL" id="OLQ15469.1"/>
    </source>
</evidence>
<evidence type="ECO:0000313" key="2">
    <source>
        <dbReference type="Proteomes" id="UP000186817"/>
    </source>
</evidence>
<dbReference type="GO" id="GO:0031267">
    <property type="term" value="F:small GTPase binding"/>
    <property type="evidence" value="ECO:0007669"/>
    <property type="project" value="TreeGrafter"/>
</dbReference>
<accession>A0A1Q9F788</accession>
<organism evidence="1 2">
    <name type="scientific">Symbiodinium microadriaticum</name>
    <name type="common">Dinoflagellate</name>
    <name type="synonym">Zooxanthella microadriatica</name>
    <dbReference type="NCBI Taxonomy" id="2951"/>
    <lineage>
        <taxon>Eukaryota</taxon>
        <taxon>Sar</taxon>
        <taxon>Alveolata</taxon>
        <taxon>Dinophyceae</taxon>
        <taxon>Suessiales</taxon>
        <taxon>Symbiodiniaceae</taxon>
        <taxon>Symbiodinium</taxon>
    </lineage>
</organism>
<dbReference type="AlphaFoldDB" id="A0A1Q9F788"/>
<dbReference type="Gene3D" id="3.80.10.10">
    <property type="entry name" value="Ribonuclease Inhibitor"/>
    <property type="match status" value="5"/>
</dbReference>
<proteinExistence type="predicted"/>
<sequence>MVVTQAHCEHAICYGHWYADNRMSTLYTICPAAIDTKGQAKHGSVPTETDPRAADLMLAFDRAHAAAVARHKNTGEDAHHVWDQEISMLPVPRHMLNASVDLLFDVVLDILSGRPIWASQGDKTKRPLSIIKDERVLCNIMEGLVMESSAEDCQQQPFTRSKPSMPDERIVSVLQEERHDFLGLAIIFFVRFRFEMEATERIVDSFRSFGVVAELDSVAAQWQDNATVQESPKVKRAEYSSDDPMDLANFLITANIRLVRAEFLWNLCKAKGSIPRRQEAEDDYFETAEGKQSALVRHEEVKSWASGHREALICSISHCWEAREHSDPCGHQLQIICDCTRLYAAAYDAPVWLFFDQISLFQFKRSEEQDRSFRLAMGHMHLLYCHEHTLTLRVQSISSDEVWEQGVKEGRVVKIYDEKTGEVRSVPLTELTRNQNPYLERGWCQAEFEWSSTRAQSTRNQRIDVSGESQILQGKVPMTPEVFRKQVQKLKFTHRSDLDPVYHLQEKVFMEKVTNCKHLKLEFLDVQATQTLVESLPYYACLETCALLNFECSNDILEALLASFQHLLRNNTLRELKLTFRGDQEQQVDMILTAVADTLPENFSLTSFHIDAGTPGEEAAKTFAEAMRKNTTLMDVELMGPWCMYQLGDPPQPVLEDAVWAVRKFEMRNAGQQDHSVQSGEETAGRRPIWPPVKVVSLAKLLQQNSAVTNIDLWDGDKDDYIGPARDPELGDAGAQALAEALKENKTVKRFDFFDHRIGYAGAQALAGALMENKTLREIQLACNQIGDAGAQAFAEALKENKSVTEVSLRSNQIGDAGAWALAQAIKENKTVTEIDLSSSQIGDAGARALAEALKENKAVRMIKLSSSRIGEVGAQALAQALKENKTVTEIDLAFTQIGDAGARALAEALKENKTVKRINLFRSQIGYAGAQALAGALMENKTLREIQLGCNQIGDAGAQALAEALKENKTVTKIDFYQNQIGDAGAQALAEALKENKSVTEVSLRSNQIGDAGAWALAEALKENKTVTAIDLSSSQIGDAGARALAEALKENKAVSMINKLSSSRIGEVGAQALAQALKENKTVTDDGPVAHALAEALEENKQVTIVLPVMQTSS</sequence>
<dbReference type="Proteomes" id="UP000186817">
    <property type="component" value="Unassembled WGS sequence"/>
</dbReference>
<dbReference type="Pfam" id="PF13516">
    <property type="entry name" value="LRR_6"/>
    <property type="match status" value="10"/>
</dbReference>
<gene>
    <name evidence="1" type="primary">NLRC3</name>
    <name evidence="1" type="ORF">AK812_SmicGene311</name>
</gene>
<dbReference type="PANTHER" id="PTHR24113">
    <property type="entry name" value="RAN GTPASE-ACTIVATING PROTEIN 1"/>
    <property type="match status" value="1"/>
</dbReference>
<name>A0A1Q9F788_SYMMI</name>